<dbReference type="InterPro" id="IPR053178">
    <property type="entry name" value="Osmoadaptation_assoc"/>
</dbReference>
<evidence type="ECO:0000313" key="8">
    <source>
        <dbReference type="Proteomes" id="UP000184300"/>
    </source>
</evidence>
<dbReference type="InterPro" id="IPR001138">
    <property type="entry name" value="Zn2Cys6_DnaBD"/>
</dbReference>
<dbReference type="GO" id="GO:0008270">
    <property type="term" value="F:zinc ion binding"/>
    <property type="evidence" value="ECO:0007669"/>
    <property type="project" value="InterPro"/>
</dbReference>
<dbReference type="Proteomes" id="UP000184300">
    <property type="component" value="Unassembled WGS sequence"/>
</dbReference>
<dbReference type="InterPro" id="IPR036864">
    <property type="entry name" value="Zn2-C6_fun-type_DNA-bd_sf"/>
</dbReference>
<evidence type="ECO:0000313" key="7">
    <source>
        <dbReference type="EMBL" id="OJJ84864.1"/>
    </source>
</evidence>
<accession>A0A1L9VLV1</accession>
<dbReference type="RefSeq" id="XP_022401562.1">
    <property type="nucleotide sequence ID" value="XM_022540579.1"/>
</dbReference>
<dbReference type="Pfam" id="PF00172">
    <property type="entry name" value="Zn_clus"/>
    <property type="match status" value="1"/>
</dbReference>
<dbReference type="SMART" id="SM00066">
    <property type="entry name" value="GAL4"/>
    <property type="match status" value="1"/>
</dbReference>
<keyword evidence="8" id="KW-1185">Reference proteome</keyword>
<keyword evidence="3" id="KW-0804">Transcription</keyword>
<evidence type="ECO:0000256" key="4">
    <source>
        <dbReference type="ARBA" id="ARBA00023242"/>
    </source>
</evidence>
<dbReference type="GO" id="GO:0003677">
    <property type="term" value="F:DNA binding"/>
    <property type="evidence" value="ECO:0007669"/>
    <property type="project" value="UniProtKB-KW"/>
</dbReference>
<dbReference type="GeneID" id="34456840"/>
<evidence type="ECO:0000256" key="2">
    <source>
        <dbReference type="ARBA" id="ARBA00023125"/>
    </source>
</evidence>
<dbReference type="PANTHER" id="PTHR38111:SF5">
    <property type="entry name" value="TRANSCRIPTION FACTOR DOMAIN-CONTAINING PROTEIN"/>
    <property type="match status" value="1"/>
</dbReference>
<keyword evidence="1" id="KW-0805">Transcription regulation</keyword>
<dbReference type="PANTHER" id="PTHR38111">
    <property type="entry name" value="ZN(2)-C6 FUNGAL-TYPE DOMAIN-CONTAINING PROTEIN-RELATED"/>
    <property type="match status" value="1"/>
</dbReference>
<keyword evidence="2" id="KW-0238">DNA-binding</keyword>
<protein>
    <recommendedName>
        <fullName evidence="6">Zn(2)-C6 fungal-type domain-containing protein</fullName>
    </recommendedName>
</protein>
<dbReference type="Gene3D" id="4.10.240.10">
    <property type="entry name" value="Zn(2)-C6 fungal-type DNA-binding domain"/>
    <property type="match status" value="1"/>
</dbReference>
<evidence type="ECO:0000256" key="1">
    <source>
        <dbReference type="ARBA" id="ARBA00023015"/>
    </source>
</evidence>
<proteinExistence type="predicted"/>
<dbReference type="CDD" id="cd00067">
    <property type="entry name" value="GAL4"/>
    <property type="match status" value="1"/>
</dbReference>
<dbReference type="GO" id="GO:0000981">
    <property type="term" value="F:DNA-binding transcription factor activity, RNA polymerase II-specific"/>
    <property type="evidence" value="ECO:0007669"/>
    <property type="project" value="InterPro"/>
</dbReference>
<dbReference type="OrthoDB" id="4314040at2759"/>
<evidence type="ECO:0000256" key="3">
    <source>
        <dbReference type="ARBA" id="ARBA00023163"/>
    </source>
</evidence>
<dbReference type="InterPro" id="IPR021858">
    <property type="entry name" value="Fun_TF"/>
</dbReference>
<dbReference type="AlphaFoldDB" id="A0A1L9VLV1"/>
<organism evidence="7 8">
    <name type="scientific">Aspergillus glaucus CBS 516.65</name>
    <dbReference type="NCBI Taxonomy" id="1160497"/>
    <lineage>
        <taxon>Eukaryota</taxon>
        <taxon>Fungi</taxon>
        <taxon>Dikarya</taxon>
        <taxon>Ascomycota</taxon>
        <taxon>Pezizomycotina</taxon>
        <taxon>Eurotiomycetes</taxon>
        <taxon>Eurotiomycetidae</taxon>
        <taxon>Eurotiales</taxon>
        <taxon>Aspergillaceae</taxon>
        <taxon>Aspergillus</taxon>
        <taxon>Aspergillus subgen. Aspergillus</taxon>
    </lineage>
</organism>
<name>A0A1L9VLV1_ASPGL</name>
<dbReference type="PROSITE" id="PS50048">
    <property type="entry name" value="ZN2_CY6_FUNGAL_2"/>
    <property type="match status" value="1"/>
</dbReference>
<dbReference type="EMBL" id="KV878896">
    <property type="protein sequence ID" value="OJJ84864.1"/>
    <property type="molecule type" value="Genomic_DNA"/>
</dbReference>
<evidence type="ECO:0000259" key="6">
    <source>
        <dbReference type="PROSITE" id="PS50048"/>
    </source>
</evidence>
<sequence length="457" mass="52144">MVGIPRSSGCLLCVQRRVKCDERRPGCQRCETYGRPCPGYDRGFKFVPGKPYRAQRRRRAGTGSAKSHIQEEPQEVYQPLIEHTNQSSSQHIIQSLSILIGDFSTPSSAVSPHIVTRWFGFLPTIYGRNKTLDATIKSFTAHHMGNATGNQEIIRYGQSAYVEALHRLQRSLNNPTECVSSHIFCAVMLSCLYELFFNTQDSESWMKHAKGLSRLAEFRGLDCYRNEFDSILLKASRGIVIMNSVFSGQECFLASESWHIVMKEHCDTFLPAGLGYLIEEFIVYFTFAPSLIHKLYALKQADPASPETRVQMSETLKRTLDMQEKLNAWYDRYSRIALPPRETVSPSEDKLYPMVLSYSDPTNASVFCGYYSYTVIIHEILKACSYPGEHEAMTVYFRDQICKSVEYNGRGLLGPYQMAFPLRVAFEVADPVVKSWIKGWLIRLSNVYPALQPQRFE</sequence>
<feature type="region of interest" description="Disordered" evidence="5">
    <location>
        <begin position="53"/>
        <end position="72"/>
    </location>
</feature>
<keyword evidence="4" id="KW-0539">Nucleus</keyword>
<dbReference type="STRING" id="1160497.A0A1L9VLV1"/>
<dbReference type="Pfam" id="PF11951">
    <property type="entry name" value="Fungal_trans_2"/>
    <property type="match status" value="1"/>
</dbReference>
<evidence type="ECO:0000256" key="5">
    <source>
        <dbReference type="SAM" id="MobiDB-lite"/>
    </source>
</evidence>
<reference evidence="8" key="1">
    <citation type="journal article" date="2017" name="Genome Biol.">
        <title>Comparative genomics reveals high biological diversity and specific adaptations in the industrially and medically important fungal genus Aspergillus.</title>
        <authorList>
            <person name="de Vries R.P."/>
            <person name="Riley R."/>
            <person name="Wiebenga A."/>
            <person name="Aguilar-Osorio G."/>
            <person name="Amillis S."/>
            <person name="Uchima C.A."/>
            <person name="Anderluh G."/>
            <person name="Asadollahi M."/>
            <person name="Askin M."/>
            <person name="Barry K."/>
            <person name="Battaglia E."/>
            <person name="Bayram O."/>
            <person name="Benocci T."/>
            <person name="Braus-Stromeyer S.A."/>
            <person name="Caldana C."/>
            <person name="Canovas D."/>
            <person name="Cerqueira G.C."/>
            <person name="Chen F."/>
            <person name="Chen W."/>
            <person name="Choi C."/>
            <person name="Clum A."/>
            <person name="Dos Santos R.A."/>
            <person name="Damasio A.R."/>
            <person name="Diallinas G."/>
            <person name="Emri T."/>
            <person name="Fekete E."/>
            <person name="Flipphi M."/>
            <person name="Freyberg S."/>
            <person name="Gallo A."/>
            <person name="Gournas C."/>
            <person name="Habgood R."/>
            <person name="Hainaut M."/>
            <person name="Harispe M.L."/>
            <person name="Henrissat B."/>
            <person name="Hilden K.S."/>
            <person name="Hope R."/>
            <person name="Hossain A."/>
            <person name="Karabika E."/>
            <person name="Karaffa L."/>
            <person name="Karanyi Z."/>
            <person name="Krasevec N."/>
            <person name="Kuo A."/>
            <person name="Kusch H."/>
            <person name="LaButti K."/>
            <person name="Lagendijk E.L."/>
            <person name="Lapidus A."/>
            <person name="Levasseur A."/>
            <person name="Lindquist E."/>
            <person name="Lipzen A."/>
            <person name="Logrieco A.F."/>
            <person name="MacCabe A."/>
            <person name="Maekelae M.R."/>
            <person name="Malavazi I."/>
            <person name="Melin P."/>
            <person name="Meyer V."/>
            <person name="Mielnichuk N."/>
            <person name="Miskei M."/>
            <person name="Molnar A.P."/>
            <person name="Mule G."/>
            <person name="Ngan C.Y."/>
            <person name="Orejas M."/>
            <person name="Orosz E."/>
            <person name="Ouedraogo J.P."/>
            <person name="Overkamp K.M."/>
            <person name="Park H.-S."/>
            <person name="Perrone G."/>
            <person name="Piumi F."/>
            <person name="Punt P.J."/>
            <person name="Ram A.F."/>
            <person name="Ramon A."/>
            <person name="Rauscher S."/>
            <person name="Record E."/>
            <person name="Riano-Pachon D.M."/>
            <person name="Robert V."/>
            <person name="Roehrig J."/>
            <person name="Ruller R."/>
            <person name="Salamov A."/>
            <person name="Salih N.S."/>
            <person name="Samson R.A."/>
            <person name="Sandor E."/>
            <person name="Sanguinetti M."/>
            <person name="Schuetze T."/>
            <person name="Sepcic K."/>
            <person name="Shelest E."/>
            <person name="Sherlock G."/>
            <person name="Sophianopoulou V."/>
            <person name="Squina F.M."/>
            <person name="Sun H."/>
            <person name="Susca A."/>
            <person name="Todd R.B."/>
            <person name="Tsang A."/>
            <person name="Unkles S.E."/>
            <person name="van de Wiele N."/>
            <person name="van Rossen-Uffink D."/>
            <person name="Oliveira J.V."/>
            <person name="Vesth T.C."/>
            <person name="Visser J."/>
            <person name="Yu J.-H."/>
            <person name="Zhou M."/>
            <person name="Andersen M.R."/>
            <person name="Archer D.B."/>
            <person name="Baker S.E."/>
            <person name="Benoit I."/>
            <person name="Brakhage A.A."/>
            <person name="Braus G.H."/>
            <person name="Fischer R."/>
            <person name="Frisvad J.C."/>
            <person name="Goldman G.H."/>
            <person name="Houbraken J."/>
            <person name="Oakley B."/>
            <person name="Pocsi I."/>
            <person name="Scazzocchio C."/>
            <person name="Seiboth B."/>
            <person name="vanKuyk P.A."/>
            <person name="Wortman J."/>
            <person name="Dyer P.S."/>
            <person name="Grigoriev I.V."/>
        </authorList>
    </citation>
    <scope>NUCLEOTIDE SEQUENCE [LARGE SCALE GENOMIC DNA]</scope>
    <source>
        <strain evidence="8">CBS 516.65</strain>
    </source>
</reference>
<feature type="domain" description="Zn(2)-C6 fungal-type" evidence="6">
    <location>
        <begin position="9"/>
        <end position="37"/>
    </location>
</feature>
<dbReference type="VEuPathDB" id="FungiDB:ASPGLDRAFT_125637"/>
<dbReference type="SUPFAM" id="SSF57701">
    <property type="entry name" value="Zn2/Cys6 DNA-binding domain"/>
    <property type="match status" value="1"/>
</dbReference>
<gene>
    <name evidence="7" type="ORF">ASPGLDRAFT_125637</name>
</gene>